<reference evidence="11" key="2">
    <citation type="submission" date="2025-08" db="UniProtKB">
        <authorList>
            <consortium name="Ensembl"/>
        </authorList>
    </citation>
    <scope>IDENTIFICATION</scope>
</reference>
<dbReference type="InterPro" id="IPR017948">
    <property type="entry name" value="TGFb_CS"/>
</dbReference>
<dbReference type="GeneTree" id="ENSGT00940000165321"/>
<dbReference type="PANTHER" id="PTHR11848">
    <property type="entry name" value="TGF-BETA FAMILY"/>
    <property type="match status" value="1"/>
</dbReference>
<dbReference type="EMBL" id="AFYH01149141">
    <property type="status" value="NOT_ANNOTATED_CDS"/>
    <property type="molecule type" value="Genomic_DNA"/>
</dbReference>
<dbReference type="GO" id="GO:0008083">
    <property type="term" value="F:growth factor activity"/>
    <property type="evidence" value="ECO:0007669"/>
    <property type="project" value="UniProtKB-KW"/>
</dbReference>
<dbReference type="Gene3D" id="2.60.120.970">
    <property type="match status" value="1"/>
</dbReference>
<reference evidence="12" key="1">
    <citation type="submission" date="2011-08" db="EMBL/GenBank/DDBJ databases">
        <title>The draft genome of Latimeria chalumnae.</title>
        <authorList>
            <person name="Di Palma F."/>
            <person name="Alfoldi J."/>
            <person name="Johnson J."/>
            <person name="Berlin A."/>
            <person name="Gnerre S."/>
            <person name="Jaffe D."/>
            <person name="MacCallum I."/>
            <person name="Young S."/>
            <person name="Walker B.J."/>
            <person name="Lander E."/>
            <person name="Lindblad-Toh K."/>
        </authorList>
    </citation>
    <scope>NUCLEOTIDE SEQUENCE [LARGE SCALE GENOMIC DNA]</scope>
    <source>
        <strain evidence="12">Wild caught</strain>
    </source>
</reference>
<evidence type="ECO:0000256" key="5">
    <source>
        <dbReference type="ARBA" id="ARBA00023030"/>
    </source>
</evidence>
<evidence type="ECO:0000256" key="1">
    <source>
        <dbReference type="ARBA" id="ARBA00004613"/>
    </source>
</evidence>
<dbReference type="GO" id="GO:0005615">
    <property type="term" value="C:extracellular space"/>
    <property type="evidence" value="ECO:0007669"/>
    <property type="project" value="TreeGrafter"/>
</dbReference>
<dbReference type="AlphaFoldDB" id="H3AVL2"/>
<dbReference type="Gene3D" id="2.10.90.10">
    <property type="entry name" value="Cystine-knot cytokines"/>
    <property type="match status" value="1"/>
</dbReference>
<dbReference type="Ensembl" id="ENSLACT00000013780.1">
    <property type="protein sequence ID" value="ENSLACP00000013683.1"/>
    <property type="gene ID" value="ENSLACG00000012042.1"/>
</dbReference>
<dbReference type="STRING" id="7897.ENSLACP00000013683"/>
<dbReference type="FunFam" id="2.10.90.10:FF:000001">
    <property type="entry name" value="Bone morphogenetic protein 4"/>
    <property type="match status" value="1"/>
</dbReference>
<evidence type="ECO:0000256" key="7">
    <source>
        <dbReference type="ARBA" id="ARBA00023180"/>
    </source>
</evidence>
<gene>
    <name evidence="11" type="primary">LOC102358352</name>
</gene>
<dbReference type="GO" id="GO:0005125">
    <property type="term" value="F:cytokine activity"/>
    <property type="evidence" value="ECO:0007669"/>
    <property type="project" value="TreeGrafter"/>
</dbReference>
<dbReference type="Proteomes" id="UP000008672">
    <property type="component" value="Unassembled WGS sequence"/>
</dbReference>
<keyword evidence="3" id="KW-0964">Secreted</keyword>
<dbReference type="EMBL" id="AFYH01149142">
    <property type="status" value="NOT_ANNOTATED_CDS"/>
    <property type="molecule type" value="Genomic_DNA"/>
</dbReference>
<evidence type="ECO:0000256" key="8">
    <source>
        <dbReference type="RuleBase" id="RU000354"/>
    </source>
</evidence>
<dbReference type="PROSITE" id="PS51362">
    <property type="entry name" value="TGF_BETA_2"/>
    <property type="match status" value="1"/>
</dbReference>
<evidence type="ECO:0000313" key="12">
    <source>
        <dbReference type="Proteomes" id="UP000008672"/>
    </source>
</evidence>
<dbReference type="SUPFAM" id="SSF57501">
    <property type="entry name" value="Cystine-knot cytokines"/>
    <property type="match status" value="1"/>
</dbReference>
<keyword evidence="5 8" id="KW-0339">Growth factor</keyword>
<dbReference type="InterPro" id="IPR001111">
    <property type="entry name" value="TGF-b_propeptide"/>
</dbReference>
<dbReference type="InterPro" id="IPR029034">
    <property type="entry name" value="Cystine-knot_cytokine"/>
</dbReference>
<dbReference type="eggNOG" id="KOG3900">
    <property type="taxonomic scope" value="Eukaryota"/>
</dbReference>
<feature type="region of interest" description="Disordered" evidence="9">
    <location>
        <begin position="218"/>
        <end position="237"/>
    </location>
</feature>
<dbReference type="PANTHER" id="PTHR11848:SF277">
    <property type="entry name" value="TGF-BETA FAMILY PROFILE DOMAIN-CONTAINING PROTEIN"/>
    <property type="match status" value="1"/>
</dbReference>
<keyword evidence="12" id="KW-1185">Reference proteome</keyword>
<evidence type="ECO:0000256" key="3">
    <source>
        <dbReference type="ARBA" id="ARBA00022525"/>
    </source>
</evidence>
<dbReference type="Pfam" id="PF00688">
    <property type="entry name" value="TGFb_propeptide"/>
    <property type="match status" value="1"/>
</dbReference>
<proteinExistence type="inferred from homology"/>
<dbReference type="InParanoid" id="H3AVL2"/>
<accession>H3AVL2</accession>
<dbReference type="SMART" id="SM00204">
    <property type="entry name" value="TGFB"/>
    <property type="match status" value="1"/>
</dbReference>
<evidence type="ECO:0000256" key="2">
    <source>
        <dbReference type="ARBA" id="ARBA00006656"/>
    </source>
</evidence>
<dbReference type="InterPro" id="IPR015615">
    <property type="entry name" value="TGF-beta-rel"/>
</dbReference>
<dbReference type="HOGENOM" id="CLU_020515_4_2_1"/>
<comment type="similarity">
    <text evidence="2 8">Belongs to the TGF-beta family.</text>
</comment>
<keyword evidence="4" id="KW-0732">Signal</keyword>
<feature type="domain" description="TGF-beta family profile" evidence="10">
    <location>
        <begin position="247"/>
        <end position="365"/>
    </location>
</feature>
<keyword evidence="7" id="KW-0325">Glycoprotein</keyword>
<sequence>LTELQSLEVKPPVVSEAVRKLREVFDIGGLPLNALPRRKPPQFMLDLFDAVADPNGITKAPGLLEGNVVRSFEDKIHSEQSHCFFNVSAVGRNEKVLKAELRVFKLRQNFLNGKSLGRHLCKVDVYRLLDSGGKPWRGTLISSRILPLCSQRWEVFSVTQTVSQWVQDSSTNHGFLIIAPLLSGNSLDYNIVRFAESQSQRNPVTSFLVLFTDDGRRRSPRSISPSPSHTSSAAQIIPPLTRINKSRKTRSTPNYIEGRPLPCQRRPLYVDFEEVGWSGWIISPRRYSAYHCKGSCPFPLGQGLGATNHATVQSIVNALRISKEVNTPCCVPDKLRSINLLYFDEEENVVLKQYDDMVVVSCGCH</sequence>
<dbReference type="Pfam" id="PF00019">
    <property type="entry name" value="TGF_beta"/>
    <property type="match status" value="1"/>
</dbReference>
<reference evidence="11" key="3">
    <citation type="submission" date="2025-09" db="UniProtKB">
        <authorList>
            <consortium name="Ensembl"/>
        </authorList>
    </citation>
    <scope>IDENTIFICATION</scope>
</reference>
<dbReference type="PROSITE" id="PS00250">
    <property type="entry name" value="TGF_BETA_1"/>
    <property type="match status" value="1"/>
</dbReference>
<organism evidence="11 12">
    <name type="scientific">Latimeria chalumnae</name>
    <name type="common">Coelacanth</name>
    <dbReference type="NCBI Taxonomy" id="7897"/>
    <lineage>
        <taxon>Eukaryota</taxon>
        <taxon>Metazoa</taxon>
        <taxon>Chordata</taxon>
        <taxon>Craniata</taxon>
        <taxon>Vertebrata</taxon>
        <taxon>Euteleostomi</taxon>
        <taxon>Coelacanthiformes</taxon>
        <taxon>Coelacanthidae</taxon>
        <taxon>Latimeria</taxon>
    </lineage>
</organism>
<keyword evidence="6" id="KW-1015">Disulfide bond</keyword>
<feature type="compositionally biased region" description="Low complexity" evidence="9">
    <location>
        <begin position="221"/>
        <end position="232"/>
    </location>
</feature>
<evidence type="ECO:0000256" key="9">
    <source>
        <dbReference type="SAM" id="MobiDB-lite"/>
    </source>
</evidence>
<evidence type="ECO:0000313" key="11">
    <source>
        <dbReference type="Ensembl" id="ENSLACP00000013683.1"/>
    </source>
</evidence>
<comment type="subcellular location">
    <subcellularLocation>
        <location evidence="1">Secreted</location>
    </subcellularLocation>
</comment>
<dbReference type="EMBL" id="AFYH01149143">
    <property type="status" value="NOT_ANNOTATED_CDS"/>
    <property type="molecule type" value="Genomic_DNA"/>
</dbReference>
<dbReference type="InterPro" id="IPR001839">
    <property type="entry name" value="TGF-b_C"/>
</dbReference>
<evidence type="ECO:0000259" key="10">
    <source>
        <dbReference type="PROSITE" id="PS51362"/>
    </source>
</evidence>
<evidence type="ECO:0000256" key="4">
    <source>
        <dbReference type="ARBA" id="ARBA00022729"/>
    </source>
</evidence>
<evidence type="ECO:0000256" key="6">
    <source>
        <dbReference type="ARBA" id="ARBA00023157"/>
    </source>
</evidence>
<dbReference type="OMA" id="FGRDERM"/>
<dbReference type="Bgee" id="ENSLACG00000012042">
    <property type="expression patterns" value="Expressed in muscle tissue and 4 other cell types or tissues"/>
</dbReference>
<dbReference type="CDD" id="cd13765">
    <property type="entry name" value="TGF_beta_ADMP"/>
    <property type="match status" value="1"/>
</dbReference>
<name>H3AVL2_LATCH</name>
<protein>
    <recommendedName>
        <fullName evidence="10">TGF-beta family profile domain-containing protein</fullName>
    </recommendedName>
</protein>